<dbReference type="Proteomes" id="UP000887116">
    <property type="component" value="Unassembled WGS sequence"/>
</dbReference>
<dbReference type="EMBL" id="BMAO01006245">
    <property type="protein sequence ID" value="GFR07213.1"/>
    <property type="molecule type" value="Genomic_DNA"/>
</dbReference>
<comment type="caution">
    <text evidence="1">The sequence shown here is derived from an EMBL/GenBank/DDBJ whole genome shotgun (WGS) entry which is preliminary data.</text>
</comment>
<sequence>MITFHILLSKWKPSEIIPLEPLYSVDLAEKLHQILPNHDPRDVPSLANYCYFVPADLHSDYLEEEATNGKGAFIHAIWTYFGKPSIYNLAHMAW</sequence>
<evidence type="ECO:0000313" key="1">
    <source>
        <dbReference type="EMBL" id="GFR07213.1"/>
    </source>
</evidence>
<evidence type="ECO:0000313" key="2">
    <source>
        <dbReference type="Proteomes" id="UP000887116"/>
    </source>
</evidence>
<name>A0A8X6GMJ1_TRICU</name>
<protein>
    <submittedName>
        <fullName evidence="1">Uncharacterized protein</fullName>
    </submittedName>
</protein>
<organism evidence="1 2">
    <name type="scientific">Trichonephila clavata</name>
    <name type="common">Joro spider</name>
    <name type="synonym">Nephila clavata</name>
    <dbReference type="NCBI Taxonomy" id="2740835"/>
    <lineage>
        <taxon>Eukaryota</taxon>
        <taxon>Metazoa</taxon>
        <taxon>Ecdysozoa</taxon>
        <taxon>Arthropoda</taxon>
        <taxon>Chelicerata</taxon>
        <taxon>Arachnida</taxon>
        <taxon>Araneae</taxon>
        <taxon>Araneomorphae</taxon>
        <taxon>Entelegynae</taxon>
        <taxon>Araneoidea</taxon>
        <taxon>Nephilidae</taxon>
        <taxon>Trichonephila</taxon>
    </lineage>
</organism>
<proteinExistence type="predicted"/>
<dbReference type="AlphaFoldDB" id="A0A8X6GMJ1"/>
<reference evidence="1" key="1">
    <citation type="submission" date="2020-07" db="EMBL/GenBank/DDBJ databases">
        <title>Multicomponent nature underlies the extraordinary mechanical properties of spider dragline silk.</title>
        <authorList>
            <person name="Kono N."/>
            <person name="Nakamura H."/>
            <person name="Mori M."/>
            <person name="Yoshida Y."/>
            <person name="Ohtoshi R."/>
            <person name="Malay A.D."/>
            <person name="Moran D.A.P."/>
            <person name="Tomita M."/>
            <person name="Numata K."/>
            <person name="Arakawa K."/>
        </authorList>
    </citation>
    <scope>NUCLEOTIDE SEQUENCE</scope>
</reference>
<dbReference type="OrthoDB" id="6455111at2759"/>
<accession>A0A8X6GMJ1</accession>
<keyword evidence="2" id="KW-1185">Reference proteome</keyword>
<gene>
    <name evidence="1" type="ORF">TNCT_396351</name>
</gene>